<keyword evidence="3" id="KW-1185">Reference proteome</keyword>
<organism evidence="2 3">
    <name type="scientific">Paraconiothyrium brasiliense</name>
    <dbReference type="NCBI Taxonomy" id="300254"/>
    <lineage>
        <taxon>Eukaryota</taxon>
        <taxon>Fungi</taxon>
        <taxon>Dikarya</taxon>
        <taxon>Ascomycota</taxon>
        <taxon>Pezizomycotina</taxon>
        <taxon>Dothideomycetes</taxon>
        <taxon>Pleosporomycetidae</taxon>
        <taxon>Pleosporales</taxon>
        <taxon>Massarineae</taxon>
        <taxon>Didymosphaeriaceae</taxon>
        <taxon>Paraconiothyrium</taxon>
    </lineage>
</organism>
<comment type="caution">
    <text evidence="2">The sequence shown here is derived from an EMBL/GenBank/DDBJ whole genome shotgun (WGS) entry which is preliminary data.</text>
</comment>
<proteinExistence type="predicted"/>
<name>A0ABR3S233_9PLEO</name>
<evidence type="ECO:0000313" key="2">
    <source>
        <dbReference type="EMBL" id="KAL1610687.1"/>
    </source>
</evidence>
<evidence type="ECO:0000256" key="1">
    <source>
        <dbReference type="SAM" id="MobiDB-lite"/>
    </source>
</evidence>
<gene>
    <name evidence="2" type="ORF">SLS60_002357</name>
</gene>
<accession>A0ABR3S233</accession>
<dbReference type="EMBL" id="JAKJXO020000002">
    <property type="protein sequence ID" value="KAL1610687.1"/>
    <property type="molecule type" value="Genomic_DNA"/>
</dbReference>
<dbReference type="Proteomes" id="UP001521785">
    <property type="component" value="Unassembled WGS sequence"/>
</dbReference>
<feature type="compositionally biased region" description="Basic residues" evidence="1">
    <location>
        <begin position="1"/>
        <end position="10"/>
    </location>
</feature>
<reference evidence="2 3" key="1">
    <citation type="submission" date="2024-02" db="EMBL/GenBank/DDBJ databases">
        <title>De novo assembly and annotation of 12 fungi associated with fruit tree decline syndrome in Ontario, Canada.</title>
        <authorList>
            <person name="Sulman M."/>
            <person name="Ellouze W."/>
            <person name="Ilyukhin E."/>
        </authorList>
    </citation>
    <scope>NUCLEOTIDE SEQUENCE [LARGE SCALE GENOMIC DNA]</scope>
    <source>
        <strain evidence="2 3">M42-189</strain>
    </source>
</reference>
<feature type="region of interest" description="Disordered" evidence="1">
    <location>
        <begin position="1"/>
        <end position="104"/>
    </location>
</feature>
<protein>
    <submittedName>
        <fullName evidence="2">Uncharacterized protein</fullName>
    </submittedName>
</protein>
<feature type="compositionally biased region" description="Low complexity" evidence="1">
    <location>
        <begin position="81"/>
        <end position="99"/>
    </location>
</feature>
<feature type="compositionally biased region" description="Basic and acidic residues" evidence="1">
    <location>
        <begin position="13"/>
        <end position="31"/>
    </location>
</feature>
<evidence type="ECO:0000313" key="3">
    <source>
        <dbReference type="Proteomes" id="UP001521785"/>
    </source>
</evidence>
<feature type="compositionally biased region" description="Basic and acidic residues" evidence="1">
    <location>
        <begin position="39"/>
        <end position="56"/>
    </location>
</feature>
<sequence length="337" mass="39064">MVRQYLHRSSRSQARDRHEETRYDRQRDGYRIAKPARRYTGDIDRWTPEDRSDRVYFRRSSSGSSHRRPSSGGFLGRRRSSNYYSSSDDSPSDRPSGGYFQDSVRRPEWEDEMERYMETVKYDIGGQRALDPMTNDPRVRLDRQKRRHHYYGELAANQFDVSLKHVRCLLHHMLDRYDTVACYSVHLIEEGDIIYYLDPFIIGLDQEVEGKASDFLGGQRFQAGVKVKGRFGIVTRKIGQTLKVVPISTFNGAGLETKPRSVRNEYVELRDPEHCYSRNESPHEPLEVERAFCDMKQGAAVHLITSRVSLNSQILIAGSITPGSLEKLRNMVYQIEG</sequence>